<dbReference type="EMBL" id="FOSF01000003">
    <property type="protein sequence ID" value="SFJ81270.1"/>
    <property type="molecule type" value="Genomic_DNA"/>
</dbReference>
<protein>
    <submittedName>
        <fullName evidence="2">Uncharacterized protein</fullName>
    </submittedName>
</protein>
<evidence type="ECO:0000256" key="1">
    <source>
        <dbReference type="SAM" id="Phobius"/>
    </source>
</evidence>
<evidence type="ECO:0000313" key="3">
    <source>
        <dbReference type="Proteomes" id="UP000243374"/>
    </source>
</evidence>
<organism evidence="2 3">
    <name type="scientific">Succinivibrio dextrinosolvens</name>
    <dbReference type="NCBI Taxonomy" id="83771"/>
    <lineage>
        <taxon>Bacteria</taxon>
        <taxon>Pseudomonadati</taxon>
        <taxon>Pseudomonadota</taxon>
        <taxon>Gammaproteobacteria</taxon>
        <taxon>Aeromonadales</taxon>
        <taxon>Succinivibrionaceae</taxon>
        <taxon>Succinivibrio</taxon>
    </lineage>
</organism>
<name>A0A662Z6T3_9GAMM</name>
<keyword evidence="1" id="KW-1133">Transmembrane helix</keyword>
<keyword evidence="1" id="KW-0812">Transmembrane</keyword>
<keyword evidence="1" id="KW-0472">Membrane</keyword>
<keyword evidence="3" id="KW-1185">Reference proteome</keyword>
<sequence>FIKGLGVMIFIKSNFYLLIMIRKIAFLKK</sequence>
<accession>A0A662Z6T3</accession>
<dbReference type="Proteomes" id="UP000243374">
    <property type="component" value="Unassembled WGS sequence"/>
</dbReference>
<evidence type="ECO:0000313" key="2">
    <source>
        <dbReference type="EMBL" id="SFJ81270.1"/>
    </source>
</evidence>
<proteinExistence type="predicted"/>
<gene>
    <name evidence="2" type="ORF">SAMN04487865_100316</name>
</gene>
<dbReference type="AlphaFoldDB" id="A0A662Z6T3"/>
<reference evidence="2 3" key="1">
    <citation type="submission" date="2016-10" db="EMBL/GenBank/DDBJ databases">
        <authorList>
            <person name="Varghese N."/>
            <person name="Submissions S."/>
        </authorList>
    </citation>
    <scope>NUCLEOTIDE SEQUENCE [LARGE SCALE GENOMIC DNA]</scope>
    <source>
        <strain evidence="2 3">22B</strain>
    </source>
</reference>
<feature type="non-terminal residue" evidence="2">
    <location>
        <position position="1"/>
    </location>
</feature>
<feature type="transmembrane region" description="Helical" evidence="1">
    <location>
        <begin position="6"/>
        <end position="25"/>
    </location>
</feature>